<organism evidence="2 3">
    <name type="scientific">Haloechinothrix aidingensis</name>
    <dbReference type="NCBI Taxonomy" id="2752311"/>
    <lineage>
        <taxon>Bacteria</taxon>
        <taxon>Bacillati</taxon>
        <taxon>Actinomycetota</taxon>
        <taxon>Actinomycetes</taxon>
        <taxon>Pseudonocardiales</taxon>
        <taxon>Pseudonocardiaceae</taxon>
        <taxon>Haloechinothrix</taxon>
    </lineage>
</organism>
<dbReference type="EMBL" id="JACCKD010000009">
    <property type="protein sequence ID" value="MBA0128137.1"/>
    <property type="molecule type" value="Genomic_DNA"/>
</dbReference>
<dbReference type="RefSeq" id="WP_180894916.1">
    <property type="nucleotide sequence ID" value="NZ_JACCKD010000009.1"/>
</dbReference>
<reference evidence="2 3" key="1">
    <citation type="submission" date="2020-07" db="EMBL/GenBank/DDBJ databases">
        <title>Genome of Haloechinothrix sp.</title>
        <authorList>
            <person name="Tang S.-K."/>
            <person name="Yang L."/>
            <person name="Zhu W.-Y."/>
        </authorList>
    </citation>
    <scope>NUCLEOTIDE SEQUENCE [LARGE SCALE GENOMIC DNA]</scope>
    <source>
        <strain evidence="2 3">YIM 98757</strain>
    </source>
</reference>
<dbReference type="InterPro" id="IPR006750">
    <property type="entry name" value="YdcZ"/>
</dbReference>
<dbReference type="GO" id="GO:0005886">
    <property type="term" value="C:plasma membrane"/>
    <property type="evidence" value="ECO:0007669"/>
    <property type="project" value="TreeGrafter"/>
</dbReference>
<keyword evidence="3" id="KW-1185">Reference proteome</keyword>
<evidence type="ECO:0000256" key="1">
    <source>
        <dbReference type="SAM" id="Phobius"/>
    </source>
</evidence>
<evidence type="ECO:0000313" key="3">
    <source>
        <dbReference type="Proteomes" id="UP000582974"/>
    </source>
</evidence>
<feature type="transmembrane region" description="Helical" evidence="1">
    <location>
        <begin position="243"/>
        <end position="262"/>
    </location>
</feature>
<feature type="transmembrane region" description="Helical" evidence="1">
    <location>
        <begin position="296"/>
        <end position="316"/>
    </location>
</feature>
<feature type="transmembrane region" description="Helical" evidence="1">
    <location>
        <begin position="269"/>
        <end position="290"/>
    </location>
</feature>
<feature type="transmembrane region" description="Helical" evidence="1">
    <location>
        <begin position="145"/>
        <end position="163"/>
    </location>
</feature>
<sequence>MSEIVTSADGKWQTRKFPGVALALAAGGALAVQARINGQLATDLGDSMLAAVISFGGGLVALLALLTFVSDMRGGVRRLADALVRRTLPPWHLLGGAGGAMLVASQSVTVGVLGVALFTVGVVAGQTISGLVVDRIGLGPAGPRAISVPRLVGAAVMLVAVVITMRGGIVMAGAGAWLLVLPIVAGFAIAVQQAVNGRVSAASGNAMTATLVNFAVGTSFLVLAWVVSLVLRGGPTGAPTHPMLYTGGLIGIGVIAVAAVVVRWTGVLVLGLATVAGQLAGSFLLDVFLPAHDEDVTVATVVGLLLALAATACASIPHRERGRSAALRE</sequence>
<accession>A0A838AG91</accession>
<dbReference type="Pfam" id="PF04657">
    <property type="entry name" value="DMT_YdcZ"/>
    <property type="match status" value="2"/>
</dbReference>
<feature type="transmembrane region" description="Helical" evidence="1">
    <location>
        <begin position="114"/>
        <end position="133"/>
    </location>
</feature>
<protein>
    <submittedName>
        <fullName evidence="2">DMT family transporter</fullName>
    </submittedName>
</protein>
<proteinExistence type="predicted"/>
<dbReference type="Proteomes" id="UP000582974">
    <property type="component" value="Unassembled WGS sequence"/>
</dbReference>
<keyword evidence="1" id="KW-0812">Transmembrane</keyword>
<comment type="caution">
    <text evidence="2">The sequence shown here is derived from an EMBL/GenBank/DDBJ whole genome shotgun (WGS) entry which is preliminary data.</text>
</comment>
<gene>
    <name evidence="2" type="ORF">H0B56_21540</name>
</gene>
<name>A0A838AG91_9PSEU</name>
<evidence type="ECO:0000313" key="2">
    <source>
        <dbReference type="EMBL" id="MBA0128137.1"/>
    </source>
</evidence>
<feature type="transmembrane region" description="Helical" evidence="1">
    <location>
        <begin position="90"/>
        <end position="108"/>
    </location>
</feature>
<dbReference type="PANTHER" id="PTHR34821:SF2">
    <property type="entry name" value="INNER MEMBRANE PROTEIN YDCZ"/>
    <property type="match status" value="1"/>
</dbReference>
<keyword evidence="1" id="KW-1133">Transmembrane helix</keyword>
<feature type="transmembrane region" description="Helical" evidence="1">
    <location>
        <begin position="169"/>
        <end position="191"/>
    </location>
</feature>
<feature type="transmembrane region" description="Helical" evidence="1">
    <location>
        <begin position="17"/>
        <end position="36"/>
    </location>
</feature>
<keyword evidence="1" id="KW-0472">Membrane</keyword>
<dbReference type="AlphaFoldDB" id="A0A838AG91"/>
<feature type="transmembrane region" description="Helical" evidence="1">
    <location>
        <begin position="48"/>
        <end position="69"/>
    </location>
</feature>
<dbReference type="PANTHER" id="PTHR34821">
    <property type="entry name" value="INNER MEMBRANE PROTEIN YDCZ"/>
    <property type="match status" value="1"/>
</dbReference>
<feature type="transmembrane region" description="Helical" evidence="1">
    <location>
        <begin position="211"/>
        <end position="231"/>
    </location>
</feature>